<dbReference type="PANTHER" id="PTHR46622">
    <property type="entry name" value="DNA-DEPENDENT METALLOPROTEASE WSS1"/>
    <property type="match status" value="1"/>
</dbReference>
<dbReference type="PROSITE" id="PS51397">
    <property type="entry name" value="WLM"/>
    <property type="match status" value="1"/>
</dbReference>
<dbReference type="SUPFAM" id="SSF90209">
    <property type="entry name" value="Ran binding protein zinc finger-like"/>
    <property type="match status" value="1"/>
</dbReference>
<dbReference type="SMART" id="SM00547">
    <property type="entry name" value="ZnF_RBZ"/>
    <property type="match status" value="1"/>
</dbReference>
<evidence type="ECO:0000259" key="7">
    <source>
        <dbReference type="PROSITE" id="PS51397"/>
    </source>
</evidence>
<keyword evidence="1" id="KW-0479">Metal-binding</keyword>
<evidence type="ECO:0000259" key="6">
    <source>
        <dbReference type="PROSITE" id="PS50199"/>
    </source>
</evidence>
<dbReference type="GO" id="GO:0006281">
    <property type="term" value="P:DNA repair"/>
    <property type="evidence" value="ECO:0007669"/>
    <property type="project" value="TreeGrafter"/>
</dbReference>
<gene>
    <name evidence="8" type="ORF">SEMRO_477_G150850.1</name>
</gene>
<feature type="compositionally biased region" description="Polar residues" evidence="5">
    <location>
        <begin position="312"/>
        <end position="321"/>
    </location>
</feature>
<evidence type="ECO:0000313" key="8">
    <source>
        <dbReference type="EMBL" id="CAB9511282.1"/>
    </source>
</evidence>
<dbReference type="GO" id="GO:0005634">
    <property type="term" value="C:nucleus"/>
    <property type="evidence" value="ECO:0007669"/>
    <property type="project" value="TreeGrafter"/>
</dbReference>
<evidence type="ECO:0000256" key="4">
    <source>
        <dbReference type="PROSITE-ProRule" id="PRU00322"/>
    </source>
</evidence>
<dbReference type="PROSITE" id="PS01358">
    <property type="entry name" value="ZF_RANBP2_1"/>
    <property type="match status" value="1"/>
</dbReference>
<keyword evidence="2 4" id="KW-0863">Zinc-finger</keyword>
<feature type="region of interest" description="Disordered" evidence="5">
    <location>
        <begin position="278"/>
        <end position="365"/>
    </location>
</feature>
<feature type="compositionally biased region" description="Basic and acidic residues" evidence="5">
    <location>
        <begin position="323"/>
        <end position="341"/>
    </location>
</feature>
<dbReference type="PROSITE" id="PS50199">
    <property type="entry name" value="ZF_RANBP2_2"/>
    <property type="match status" value="1"/>
</dbReference>
<feature type="domain" description="RanBP2-type" evidence="6">
    <location>
        <begin position="388"/>
        <end position="417"/>
    </location>
</feature>
<dbReference type="GO" id="GO:0008237">
    <property type="term" value="F:metallopeptidase activity"/>
    <property type="evidence" value="ECO:0007669"/>
    <property type="project" value="TreeGrafter"/>
</dbReference>
<proteinExistence type="predicted"/>
<evidence type="ECO:0000256" key="5">
    <source>
        <dbReference type="SAM" id="MobiDB-lite"/>
    </source>
</evidence>
<dbReference type="AlphaFoldDB" id="A0A9N8DYV8"/>
<evidence type="ECO:0000313" key="9">
    <source>
        <dbReference type="Proteomes" id="UP001153069"/>
    </source>
</evidence>
<feature type="compositionally biased region" description="Basic and acidic residues" evidence="5">
    <location>
        <begin position="294"/>
        <end position="306"/>
    </location>
</feature>
<feature type="domain" description="WLM" evidence="7">
    <location>
        <begin position="29"/>
        <end position="228"/>
    </location>
</feature>
<evidence type="ECO:0000256" key="1">
    <source>
        <dbReference type="ARBA" id="ARBA00022723"/>
    </source>
</evidence>
<evidence type="ECO:0000256" key="2">
    <source>
        <dbReference type="ARBA" id="ARBA00022771"/>
    </source>
</evidence>
<comment type="caution">
    <text evidence="8">The sequence shown here is derived from an EMBL/GenBank/DDBJ whole genome shotgun (WGS) entry which is preliminary data.</text>
</comment>
<dbReference type="EMBL" id="CAICTM010000476">
    <property type="protein sequence ID" value="CAB9511282.1"/>
    <property type="molecule type" value="Genomic_DNA"/>
</dbReference>
<dbReference type="PANTHER" id="PTHR46622:SF1">
    <property type="entry name" value="DNA-DEPENDENT METALLOPROTEASE WSS1"/>
    <property type="match status" value="1"/>
</dbReference>
<dbReference type="Gene3D" id="2.30.30.380">
    <property type="entry name" value="Zn-finger domain of Sec23/24"/>
    <property type="match status" value="1"/>
</dbReference>
<name>A0A9N8DYV8_9STRA</name>
<dbReference type="InterPro" id="IPR053000">
    <property type="entry name" value="WSS1-like_metalloprotease"/>
</dbReference>
<dbReference type="InterPro" id="IPR036443">
    <property type="entry name" value="Znf_RanBP2_sf"/>
</dbReference>
<accession>A0A9N8DYV8</accession>
<evidence type="ECO:0000256" key="3">
    <source>
        <dbReference type="ARBA" id="ARBA00022833"/>
    </source>
</evidence>
<dbReference type="InterPro" id="IPR013536">
    <property type="entry name" value="WLM_dom"/>
</dbReference>
<feature type="region of interest" description="Disordered" evidence="5">
    <location>
        <begin position="1"/>
        <end position="35"/>
    </location>
</feature>
<feature type="compositionally biased region" description="Polar residues" evidence="5">
    <location>
        <begin position="194"/>
        <end position="209"/>
    </location>
</feature>
<dbReference type="InterPro" id="IPR001876">
    <property type="entry name" value="Znf_RanBP2"/>
</dbReference>
<feature type="compositionally biased region" description="Acidic residues" evidence="5">
    <location>
        <begin position="278"/>
        <end position="292"/>
    </location>
</feature>
<feature type="compositionally biased region" description="Low complexity" evidence="5">
    <location>
        <begin position="212"/>
        <end position="235"/>
    </location>
</feature>
<dbReference type="OrthoDB" id="261960at2759"/>
<dbReference type="GO" id="GO:0008270">
    <property type="term" value="F:zinc ion binding"/>
    <property type="evidence" value="ECO:0007669"/>
    <property type="project" value="UniProtKB-KW"/>
</dbReference>
<dbReference type="Pfam" id="PF08325">
    <property type="entry name" value="WLM"/>
    <property type="match status" value="1"/>
</dbReference>
<sequence length="485" mass="53882">MPPSSMIRTLRDLDRNASSHNKDTEAVSSKNYKSHKRNVKIAAVKGLREENHAKALLERIHQEFLPLLQKRGYNVQSVSEMCCCGDGLPKSKIMESNVLGYNRTTIRGRHNKSHTIHLRLRQPHNHDVFFDYESISGTMSHELAHCEIAPHNARFYKLMEEIQDQHAVFLTKGIVADAQGFPVGNDQAYTLGKSRTTTNAGVRNNSNPPKTAANSRNAAAKAALARQQRQQVTGGQRLGGTTGEFTKWLRPGEAAGMAAEQRRLQDEVWCQPCEPEIIELSDDEEEDYEMDVDNQSKDSKENHQDTKLPAVNSLSIPSNGGDNRGKSAESKTDATIRKMPIDRSTVPSDAAARMPSSSDLVDLTADDDDDDIVEVCRPPKQQRRANPDEAQWSCPTCTFLNGQLALVCGMCGTVAADNAQSSVAVAQELHNRDVETASERLVQELSRGDQVEHVKDQEVAQSMRDFGFNIYGNDKQKSSKMKHMT</sequence>
<feature type="compositionally biased region" description="Basic and acidic residues" evidence="5">
    <location>
        <begin position="9"/>
        <end position="25"/>
    </location>
</feature>
<feature type="region of interest" description="Disordered" evidence="5">
    <location>
        <begin position="194"/>
        <end position="246"/>
    </location>
</feature>
<protein>
    <submittedName>
        <fullName evidence="8">WLM domain</fullName>
    </submittedName>
</protein>
<dbReference type="Proteomes" id="UP001153069">
    <property type="component" value="Unassembled WGS sequence"/>
</dbReference>
<keyword evidence="9" id="KW-1185">Reference proteome</keyword>
<reference evidence="8" key="1">
    <citation type="submission" date="2020-06" db="EMBL/GenBank/DDBJ databases">
        <authorList>
            <consortium name="Plant Systems Biology data submission"/>
        </authorList>
    </citation>
    <scope>NUCLEOTIDE SEQUENCE</scope>
    <source>
        <strain evidence="8">D6</strain>
    </source>
</reference>
<organism evidence="8 9">
    <name type="scientific">Seminavis robusta</name>
    <dbReference type="NCBI Taxonomy" id="568900"/>
    <lineage>
        <taxon>Eukaryota</taxon>
        <taxon>Sar</taxon>
        <taxon>Stramenopiles</taxon>
        <taxon>Ochrophyta</taxon>
        <taxon>Bacillariophyta</taxon>
        <taxon>Bacillariophyceae</taxon>
        <taxon>Bacillariophycidae</taxon>
        <taxon>Naviculales</taxon>
        <taxon>Naviculaceae</taxon>
        <taxon>Seminavis</taxon>
    </lineage>
</organism>
<keyword evidence="3" id="KW-0862">Zinc</keyword>